<dbReference type="CDD" id="cd08417">
    <property type="entry name" value="PBP2_Nitroaromatics_like"/>
    <property type="match status" value="1"/>
</dbReference>
<dbReference type="InterPro" id="IPR037402">
    <property type="entry name" value="YidZ_PBP2"/>
</dbReference>
<evidence type="ECO:0000256" key="2">
    <source>
        <dbReference type="ARBA" id="ARBA00023015"/>
    </source>
</evidence>
<evidence type="ECO:0000256" key="4">
    <source>
        <dbReference type="ARBA" id="ARBA00023163"/>
    </source>
</evidence>
<evidence type="ECO:0000256" key="1">
    <source>
        <dbReference type="ARBA" id="ARBA00009437"/>
    </source>
</evidence>
<dbReference type="OrthoDB" id="8557381at2"/>
<dbReference type="InterPro" id="IPR036388">
    <property type="entry name" value="WH-like_DNA-bd_sf"/>
</dbReference>
<dbReference type="SUPFAM" id="SSF46785">
    <property type="entry name" value="Winged helix' DNA-binding domain"/>
    <property type="match status" value="1"/>
</dbReference>
<dbReference type="PROSITE" id="PS50931">
    <property type="entry name" value="HTH_LYSR"/>
    <property type="match status" value="1"/>
</dbReference>
<keyword evidence="3 6" id="KW-0238">DNA-binding</keyword>
<organism evidence="6 7">
    <name type="scientific">Gallaecimonas pentaromativorans</name>
    <dbReference type="NCBI Taxonomy" id="584787"/>
    <lineage>
        <taxon>Bacteria</taxon>
        <taxon>Pseudomonadati</taxon>
        <taxon>Pseudomonadota</taxon>
        <taxon>Gammaproteobacteria</taxon>
        <taxon>Enterobacterales</taxon>
        <taxon>Gallaecimonadaceae</taxon>
        <taxon>Gallaecimonas</taxon>
    </lineage>
</organism>
<dbReference type="Proteomes" id="UP000268033">
    <property type="component" value="Unassembled WGS sequence"/>
</dbReference>
<comment type="similarity">
    <text evidence="1">Belongs to the LysR transcriptional regulatory family.</text>
</comment>
<dbReference type="GO" id="GO:0003700">
    <property type="term" value="F:DNA-binding transcription factor activity"/>
    <property type="evidence" value="ECO:0007669"/>
    <property type="project" value="InterPro"/>
</dbReference>
<evidence type="ECO:0000259" key="5">
    <source>
        <dbReference type="PROSITE" id="PS50931"/>
    </source>
</evidence>
<dbReference type="EMBL" id="RJUL01000007">
    <property type="protein sequence ID" value="ROQ24176.1"/>
    <property type="molecule type" value="Genomic_DNA"/>
</dbReference>
<accession>A0A3N1PHY5</accession>
<dbReference type="InterPro" id="IPR005119">
    <property type="entry name" value="LysR_subst-bd"/>
</dbReference>
<dbReference type="RefSeq" id="WP_083445916.1">
    <property type="nucleotide sequence ID" value="NZ_LFWC01000010.1"/>
</dbReference>
<dbReference type="PANTHER" id="PTHR30118:SF15">
    <property type="entry name" value="TRANSCRIPTIONAL REGULATORY PROTEIN"/>
    <property type="match status" value="1"/>
</dbReference>
<keyword evidence="4" id="KW-0804">Transcription</keyword>
<dbReference type="InterPro" id="IPR000847">
    <property type="entry name" value="LysR_HTH_N"/>
</dbReference>
<dbReference type="InterPro" id="IPR036390">
    <property type="entry name" value="WH_DNA-bd_sf"/>
</dbReference>
<dbReference type="AlphaFoldDB" id="A0A3N1PHY5"/>
<comment type="caution">
    <text evidence="6">The sequence shown here is derived from an EMBL/GenBank/DDBJ whole genome shotgun (WGS) entry which is preliminary data.</text>
</comment>
<keyword evidence="2" id="KW-0805">Transcription regulation</keyword>
<feature type="domain" description="HTH lysR-type" evidence="5">
    <location>
        <begin position="9"/>
        <end position="66"/>
    </location>
</feature>
<dbReference type="InterPro" id="IPR050389">
    <property type="entry name" value="LysR-type_TF"/>
</dbReference>
<protein>
    <submittedName>
        <fullName evidence="6">DNA-binding transcriptional LysR family regulator</fullName>
    </submittedName>
</protein>
<dbReference type="Pfam" id="PF00126">
    <property type="entry name" value="HTH_1"/>
    <property type="match status" value="1"/>
</dbReference>
<reference evidence="6 7" key="1">
    <citation type="submission" date="2018-11" db="EMBL/GenBank/DDBJ databases">
        <title>Genomic Encyclopedia of Type Strains, Phase IV (KMG-IV): sequencing the most valuable type-strain genomes for metagenomic binning, comparative biology and taxonomic classification.</title>
        <authorList>
            <person name="Goeker M."/>
        </authorList>
    </citation>
    <scope>NUCLEOTIDE SEQUENCE [LARGE SCALE GENOMIC DNA]</scope>
    <source>
        <strain evidence="6 7">DSM 21945</strain>
    </source>
</reference>
<keyword evidence="7" id="KW-1185">Reference proteome</keyword>
<dbReference type="Gene3D" id="1.10.10.10">
    <property type="entry name" value="Winged helix-like DNA-binding domain superfamily/Winged helix DNA-binding domain"/>
    <property type="match status" value="1"/>
</dbReference>
<dbReference type="Pfam" id="PF03466">
    <property type="entry name" value="LysR_substrate"/>
    <property type="match status" value="1"/>
</dbReference>
<dbReference type="Gene3D" id="3.40.190.10">
    <property type="entry name" value="Periplasmic binding protein-like II"/>
    <property type="match status" value="2"/>
</dbReference>
<dbReference type="PANTHER" id="PTHR30118">
    <property type="entry name" value="HTH-TYPE TRANSCRIPTIONAL REGULATOR LEUO-RELATED"/>
    <property type="match status" value="1"/>
</dbReference>
<name>A0A3N1PHY5_9GAMM</name>
<evidence type="ECO:0000313" key="6">
    <source>
        <dbReference type="EMBL" id="ROQ24176.1"/>
    </source>
</evidence>
<dbReference type="GO" id="GO:0003677">
    <property type="term" value="F:DNA binding"/>
    <property type="evidence" value="ECO:0007669"/>
    <property type="project" value="UniProtKB-KW"/>
</dbReference>
<dbReference type="SUPFAM" id="SSF53850">
    <property type="entry name" value="Periplasmic binding protein-like II"/>
    <property type="match status" value="1"/>
</dbReference>
<sequence>MANIDMQRLDLNLLKIFDALMNTRSVSQAARQLHLSQSTVSHALARCREQLGDPLLVPGKSGMQPTPRALALAPAFAQALATIDDALSQPPRFDSASSQRRFTLAVGSYFDMVLLPRLMQRVMSAAPGISLRLTVLGPSDHERELEQGELDLVVGFTEPAHLSPRLQQQRLVTESVSLLAGRPLALPLTPALLGELEYIYPSDWGHSQLLLDNWLQGFGVKRRVRLQVPDFQAIPGMLASTALCVVLPTAVADLYARQFGLFAAELPEKALHFTLVQAWHPRFAKEPGLCWLREQILAVRD</sequence>
<evidence type="ECO:0000256" key="3">
    <source>
        <dbReference type="ARBA" id="ARBA00023125"/>
    </source>
</evidence>
<evidence type="ECO:0000313" key="7">
    <source>
        <dbReference type="Proteomes" id="UP000268033"/>
    </source>
</evidence>
<proteinExistence type="inferred from homology"/>
<gene>
    <name evidence="6" type="ORF">EDC28_10757</name>
</gene>